<feature type="region of interest" description="Interaction with tRNA" evidence="9">
    <location>
        <begin position="148"/>
        <end position="150"/>
    </location>
</feature>
<dbReference type="EMBL" id="JBHSQI010000003">
    <property type="protein sequence ID" value="MFC6153501.1"/>
    <property type="molecule type" value="Genomic_DNA"/>
</dbReference>
<keyword evidence="9" id="KW-0963">Cytoplasm</keyword>
<feature type="disulfide bond" description="Alternate" evidence="9">
    <location>
        <begin position="101"/>
        <end position="198"/>
    </location>
</feature>
<dbReference type="InterPro" id="IPR023382">
    <property type="entry name" value="MnmA-like_central_sf"/>
</dbReference>
<feature type="domain" description="tRNA-specific 2-thiouridylase MnmA-like C-terminal" evidence="10">
    <location>
        <begin position="286"/>
        <end position="357"/>
    </location>
</feature>
<keyword evidence="5 9" id="KW-0067">ATP-binding</keyword>
<sequence>MRVLAAMSGGVDSAVAAARAVEAGHDVTGVHLALSRNPASYRSGARGCCTIEDSNDARRAADMIGIPFYVWDMSDEFHENVVEDFMDEYAAGRTPNPCLRCNEKIKFAAVLDRALALGFDAVATGHYAQLETGADGLIEMHRAVDHAKDQSYVLGVLTQDQLAHSLFPLGDSTKPDVRIEAERRGLLVADKPDSHDICFVADGDNAGWLKEKLGDRAPNDGGDIVDDVTGEVLGQHEGTVAYTIGQRKGLKIGRPAPDGKPRFVLDIEPVSGTVRVGARERLRVEAIEADRARWCGTVPTRLEGTVQLRAHGDEHRATVVTDGENVSVELHDHAFGIAPGQAVVIYDGSRVVGSATITSTRRVDA</sequence>
<evidence type="ECO:0000313" key="12">
    <source>
        <dbReference type="EMBL" id="MFC6153501.1"/>
    </source>
</evidence>
<comment type="function">
    <text evidence="9">Catalyzes the 2-thiolation of uridine at the wobble position (U34) of tRNA, leading to the formation of s(2)U34.</text>
</comment>
<feature type="domain" description="tRNA-specific 2-thiouridylase MnmA-like central" evidence="11">
    <location>
        <begin position="213"/>
        <end position="277"/>
    </location>
</feature>
<proteinExistence type="inferred from homology"/>
<name>A0ABW1QVQ3_9ACTN</name>
<dbReference type="PANTHER" id="PTHR11933:SF5">
    <property type="entry name" value="MITOCHONDRIAL TRNA-SPECIFIC 2-THIOURIDYLASE 1"/>
    <property type="match status" value="1"/>
</dbReference>
<dbReference type="NCBIfam" id="NF001138">
    <property type="entry name" value="PRK00143.1"/>
    <property type="match status" value="1"/>
</dbReference>
<dbReference type="PANTHER" id="PTHR11933">
    <property type="entry name" value="TRNA 5-METHYLAMINOMETHYL-2-THIOURIDYLATE -METHYLTRANSFERASE"/>
    <property type="match status" value="1"/>
</dbReference>
<reference evidence="13" key="1">
    <citation type="journal article" date="2019" name="Int. J. Syst. Evol. Microbiol.">
        <title>The Global Catalogue of Microorganisms (GCM) 10K type strain sequencing project: providing services to taxonomists for standard genome sequencing and annotation.</title>
        <authorList>
            <consortium name="The Broad Institute Genomics Platform"/>
            <consortium name="The Broad Institute Genome Sequencing Center for Infectious Disease"/>
            <person name="Wu L."/>
            <person name="Ma J."/>
        </authorList>
    </citation>
    <scope>NUCLEOTIDE SEQUENCE [LARGE SCALE GENOMIC DNA]</scope>
    <source>
        <strain evidence="13">DFY28</strain>
    </source>
</reference>
<keyword evidence="1 9" id="KW-0820">tRNA-binding</keyword>
<dbReference type="InterPro" id="IPR046885">
    <property type="entry name" value="MnmA-like_C"/>
</dbReference>
<evidence type="ECO:0000313" key="13">
    <source>
        <dbReference type="Proteomes" id="UP001596098"/>
    </source>
</evidence>
<organism evidence="12 13">
    <name type="scientific">Nocardioides yefusunii</name>
    <dbReference type="NCBI Taxonomy" id="2500546"/>
    <lineage>
        <taxon>Bacteria</taxon>
        <taxon>Bacillati</taxon>
        <taxon>Actinomycetota</taxon>
        <taxon>Actinomycetes</taxon>
        <taxon>Propionibacteriales</taxon>
        <taxon>Nocardioidaceae</taxon>
        <taxon>Nocardioides</taxon>
    </lineage>
</organism>
<dbReference type="NCBIfam" id="TIGR00420">
    <property type="entry name" value="trmU"/>
    <property type="match status" value="1"/>
</dbReference>
<evidence type="ECO:0000256" key="4">
    <source>
        <dbReference type="ARBA" id="ARBA00022741"/>
    </source>
</evidence>
<evidence type="ECO:0000256" key="9">
    <source>
        <dbReference type="HAMAP-Rule" id="MF_00144"/>
    </source>
</evidence>
<comment type="catalytic activity">
    <reaction evidence="8 9">
        <text>S-sulfanyl-L-cysteinyl-[protein] + uridine(34) in tRNA + AH2 + ATP = 2-thiouridine(34) in tRNA + L-cysteinyl-[protein] + A + AMP + diphosphate + H(+)</text>
        <dbReference type="Rhea" id="RHEA:47032"/>
        <dbReference type="Rhea" id="RHEA-COMP:10131"/>
        <dbReference type="Rhea" id="RHEA-COMP:11726"/>
        <dbReference type="Rhea" id="RHEA-COMP:11727"/>
        <dbReference type="Rhea" id="RHEA-COMP:11728"/>
        <dbReference type="ChEBI" id="CHEBI:13193"/>
        <dbReference type="ChEBI" id="CHEBI:15378"/>
        <dbReference type="ChEBI" id="CHEBI:17499"/>
        <dbReference type="ChEBI" id="CHEBI:29950"/>
        <dbReference type="ChEBI" id="CHEBI:30616"/>
        <dbReference type="ChEBI" id="CHEBI:33019"/>
        <dbReference type="ChEBI" id="CHEBI:61963"/>
        <dbReference type="ChEBI" id="CHEBI:65315"/>
        <dbReference type="ChEBI" id="CHEBI:87170"/>
        <dbReference type="ChEBI" id="CHEBI:456215"/>
        <dbReference type="EC" id="2.8.1.13"/>
    </reaction>
</comment>
<dbReference type="RefSeq" id="WP_128221316.1">
    <property type="nucleotide sequence ID" value="NZ_CP034929.1"/>
</dbReference>
<feature type="active site" description="Cysteine persulfide intermediate" evidence="9">
    <location>
        <position position="198"/>
    </location>
</feature>
<dbReference type="Proteomes" id="UP001596098">
    <property type="component" value="Unassembled WGS sequence"/>
</dbReference>
<keyword evidence="13" id="KW-1185">Reference proteome</keyword>
<dbReference type="Gene3D" id="3.40.50.620">
    <property type="entry name" value="HUPs"/>
    <property type="match status" value="1"/>
</dbReference>
<comment type="subcellular location">
    <subcellularLocation>
        <location evidence="9">Cytoplasm</location>
    </subcellularLocation>
</comment>
<feature type="active site" description="Nucleophile" evidence="9">
    <location>
        <position position="101"/>
    </location>
</feature>
<accession>A0ABW1QVQ3</accession>
<protein>
    <recommendedName>
        <fullName evidence="9">tRNA-specific 2-thiouridylase MnmA</fullName>
        <ecNumber evidence="9">2.8.1.13</ecNumber>
    </recommendedName>
</protein>
<evidence type="ECO:0000256" key="1">
    <source>
        <dbReference type="ARBA" id="ARBA00022555"/>
    </source>
</evidence>
<feature type="binding site" evidence="9">
    <location>
        <begin position="6"/>
        <end position="13"/>
    </location>
    <ligand>
        <name>ATP</name>
        <dbReference type="ChEBI" id="CHEBI:30616"/>
    </ligand>
</feature>
<dbReference type="InterPro" id="IPR046884">
    <property type="entry name" value="MnmA-like_central"/>
</dbReference>
<evidence type="ECO:0000259" key="10">
    <source>
        <dbReference type="Pfam" id="PF20258"/>
    </source>
</evidence>
<evidence type="ECO:0000256" key="2">
    <source>
        <dbReference type="ARBA" id="ARBA00022679"/>
    </source>
</evidence>
<dbReference type="EC" id="2.8.1.13" evidence="9"/>
<comment type="caution">
    <text evidence="12">The sequence shown here is derived from an EMBL/GenBank/DDBJ whole genome shotgun (WGS) entry which is preliminary data.</text>
</comment>
<dbReference type="CDD" id="cd01998">
    <property type="entry name" value="MnmA_TRMU-like"/>
    <property type="match status" value="1"/>
</dbReference>
<evidence type="ECO:0000256" key="5">
    <source>
        <dbReference type="ARBA" id="ARBA00022840"/>
    </source>
</evidence>
<feature type="site" description="Interaction with tRNA" evidence="9">
    <location>
        <position position="341"/>
    </location>
</feature>
<keyword evidence="7 9" id="KW-1015">Disulfide bond</keyword>
<dbReference type="InterPro" id="IPR014729">
    <property type="entry name" value="Rossmann-like_a/b/a_fold"/>
</dbReference>
<keyword evidence="6 9" id="KW-0694">RNA-binding</keyword>
<keyword evidence="2 9" id="KW-0808">Transferase</keyword>
<comment type="caution">
    <text evidence="9">Lacks conserved residue(s) required for the propagation of feature annotation.</text>
</comment>
<dbReference type="Pfam" id="PF20258">
    <property type="entry name" value="tRNA_Me_trans_C"/>
    <property type="match status" value="1"/>
</dbReference>
<evidence type="ECO:0000256" key="3">
    <source>
        <dbReference type="ARBA" id="ARBA00022694"/>
    </source>
</evidence>
<evidence type="ECO:0000256" key="8">
    <source>
        <dbReference type="ARBA" id="ARBA00051542"/>
    </source>
</evidence>
<dbReference type="Pfam" id="PF20259">
    <property type="entry name" value="tRNA_Me_trans_M"/>
    <property type="match status" value="1"/>
</dbReference>
<dbReference type="HAMAP" id="MF_00144">
    <property type="entry name" value="tRNA_thiouridyl_MnmA"/>
    <property type="match status" value="1"/>
</dbReference>
<dbReference type="InterPro" id="IPR004506">
    <property type="entry name" value="MnmA-like"/>
</dbReference>
<evidence type="ECO:0000256" key="7">
    <source>
        <dbReference type="ARBA" id="ARBA00023157"/>
    </source>
</evidence>
<evidence type="ECO:0000259" key="11">
    <source>
        <dbReference type="Pfam" id="PF20259"/>
    </source>
</evidence>
<dbReference type="SUPFAM" id="SSF52402">
    <property type="entry name" value="Adenine nucleotide alpha hydrolases-like"/>
    <property type="match status" value="1"/>
</dbReference>
<dbReference type="GO" id="GO:0103016">
    <property type="term" value="F:tRNA-uridine 2-sulfurtransferase activity"/>
    <property type="evidence" value="ECO:0007669"/>
    <property type="project" value="UniProtKB-EC"/>
</dbReference>
<feature type="binding site" evidence="9">
    <location>
        <position position="32"/>
    </location>
    <ligand>
        <name>ATP</name>
        <dbReference type="ChEBI" id="CHEBI:30616"/>
    </ligand>
</feature>
<keyword evidence="4 9" id="KW-0547">Nucleotide-binding</keyword>
<feature type="site" description="Interaction with tRNA" evidence="9">
    <location>
        <position position="126"/>
    </location>
</feature>
<feature type="binding site" evidence="9">
    <location>
        <position position="125"/>
    </location>
    <ligand>
        <name>ATP</name>
        <dbReference type="ChEBI" id="CHEBI:30616"/>
    </ligand>
</feature>
<dbReference type="Gene3D" id="2.30.30.280">
    <property type="entry name" value="Adenine nucleotide alpha hydrolases-like domains"/>
    <property type="match status" value="1"/>
</dbReference>
<dbReference type="Gene3D" id="2.40.30.10">
    <property type="entry name" value="Translation factors"/>
    <property type="match status" value="1"/>
</dbReference>
<gene>
    <name evidence="9 12" type="primary">mnmA</name>
    <name evidence="12" type="ORF">ACFPWU_07460</name>
</gene>
<keyword evidence="3 9" id="KW-0819">tRNA processing</keyword>
<comment type="similarity">
    <text evidence="9">Belongs to the MnmA/TRMU family.</text>
</comment>
<dbReference type="Pfam" id="PF03054">
    <property type="entry name" value="tRNA_Me_trans"/>
    <property type="match status" value="1"/>
</dbReference>
<evidence type="ECO:0000256" key="6">
    <source>
        <dbReference type="ARBA" id="ARBA00022884"/>
    </source>
</evidence>